<dbReference type="InterPro" id="IPR011611">
    <property type="entry name" value="PfkB_dom"/>
</dbReference>
<dbReference type="InterPro" id="IPR001647">
    <property type="entry name" value="HTH_TetR"/>
</dbReference>
<proteinExistence type="predicted"/>
<feature type="region of interest" description="Disordered" evidence="9">
    <location>
        <begin position="2795"/>
        <end position="2820"/>
    </location>
</feature>
<dbReference type="Gene3D" id="1.10.510.10">
    <property type="entry name" value="Transferase(Phosphotransferase) domain 1"/>
    <property type="match status" value="1"/>
</dbReference>
<dbReference type="InterPro" id="IPR009057">
    <property type="entry name" value="Homeodomain-like_sf"/>
</dbReference>
<dbReference type="SUPFAM" id="SSF56112">
    <property type="entry name" value="Protein kinase-like (PK-like)"/>
    <property type="match status" value="1"/>
</dbReference>
<feature type="region of interest" description="Disordered" evidence="9">
    <location>
        <begin position="276"/>
        <end position="306"/>
    </location>
</feature>
<keyword evidence="14" id="KW-1185">Reference proteome</keyword>
<feature type="compositionally biased region" description="Basic and acidic residues" evidence="9">
    <location>
        <begin position="3094"/>
        <end position="3104"/>
    </location>
</feature>
<feature type="domain" description="HTH tetR-type" evidence="11">
    <location>
        <begin position="504"/>
        <end position="564"/>
    </location>
</feature>
<dbReference type="InterPro" id="IPR011009">
    <property type="entry name" value="Kinase-like_dom_sf"/>
</dbReference>
<accession>A0ABR0BA52</accession>
<keyword evidence="3" id="KW-0808">Transferase</keyword>
<dbReference type="EMBL" id="JAOYFB010000044">
    <property type="protein sequence ID" value="KAK4045458.1"/>
    <property type="molecule type" value="Genomic_DNA"/>
</dbReference>
<keyword evidence="6" id="KW-0067">ATP-binding</keyword>
<dbReference type="Pfam" id="PF00069">
    <property type="entry name" value="Pkinase"/>
    <property type="match status" value="1"/>
</dbReference>
<protein>
    <submittedName>
        <fullName evidence="13">Uncharacterized protein</fullName>
    </submittedName>
</protein>
<dbReference type="Proteomes" id="UP001234178">
    <property type="component" value="Unassembled WGS sequence"/>
</dbReference>
<feature type="compositionally biased region" description="Basic and acidic residues" evidence="9">
    <location>
        <begin position="1187"/>
        <end position="1197"/>
    </location>
</feature>
<dbReference type="InterPro" id="IPR029056">
    <property type="entry name" value="Ribokinase-like"/>
</dbReference>
<feature type="compositionally biased region" description="Basic and acidic residues" evidence="9">
    <location>
        <begin position="2799"/>
        <end position="2812"/>
    </location>
</feature>
<feature type="compositionally biased region" description="Basic residues" evidence="9">
    <location>
        <begin position="2398"/>
        <end position="2412"/>
    </location>
</feature>
<dbReference type="InterPro" id="IPR015025">
    <property type="entry name" value="PoNi_C"/>
</dbReference>
<feature type="compositionally biased region" description="Basic and acidic residues" evidence="9">
    <location>
        <begin position="2342"/>
        <end position="2375"/>
    </location>
</feature>
<dbReference type="PANTHER" id="PTHR43289">
    <property type="entry name" value="MITOGEN-ACTIVATED PROTEIN KINASE KINASE KINASE 20-RELATED"/>
    <property type="match status" value="1"/>
</dbReference>
<feature type="region of interest" description="Disordered" evidence="9">
    <location>
        <begin position="1096"/>
        <end position="1118"/>
    </location>
</feature>
<dbReference type="Gene3D" id="3.40.1190.20">
    <property type="match status" value="1"/>
</dbReference>
<dbReference type="SUPFAM" id="SSF140731">
    <property type="entry name" value="PA2201 C-terminal domain-like"/>
    <property type="match status" value="1"/>
</dbReference>
<feature type="region of interest" description="Disordered" evidence="9">
    <location>
        <begin position="3325"/>
        <end position="3356"/>
    </location>
</feature>
<feature type="region of interest" description="Disordered" evidence="9">
    <location>
        <begin position="1390"/>
        <end position="1418"/>
    </location>
</feature>
<feature type="region of interest" description="Disordered" evidence="9">
    <location>
        <begin position="2342"/>
        <end position="2492"/>
    </location>
</feature>
<feature type="compositionally biased region" description="Basic and acidic residues" evidence="9">
    <location>
        <begin position="3331"/>
        <end position="3356"/>
    </location>
</feature>
<feature type="compositionally biased region" description="Basic and acidic residues" evidence="9">
    <location>
        <begin position="2867"/>
        <end position="2877"/>
    </location>
</feature>
<evidence type="ECO:0000259" key="12">
    <source>
        <dbReference type="PROSITE" id="PS51123"/>
    </source>
</evidence>
<feature type="compositionally biased region" description="Basic and acidic residues" evidence="9">
    <location>
        <begin position="2938"/>
        <end position="2954"/>
    </location>
</feature>
<dbReference type="Pfam" id="PF00294">
    <property type="entry name" value="PfkB"/>
    <property type="match status" value="1"/>
</dbReference>
<feature type="domain" description="OmpA-like" evidence="12">
    <location>
        <begin position="2251"/>
        <end position="2368"/>
    </location>
</feature>
<dbReference type="Pfam" id="PF00691">
    <property type="entry name" value="OmpA"/>
    <property type="match status" value="1"/>
</dbReference>
<feature type="compositionally biased region" description="Basic and acidic residues" evidence="9">
    <location>
        <begin position="2472"/>
        <end position="2485"/>
    </location>
</feature>
<feature type="compositionally biased region" description="Basic and acidic residues" evidence="9">
    <location>
        <begin position="3069"/>
        <end position="3084"/>
    </location>
</feature>
<dbReference type="CDD" id="cd07185">
    <property type="entry name" value="OmpA_C-like"/>
    <property type="match status" value="1"/>
</dbReference>
<evidence type="ECO:0000256" key="3">
    <source>
        <dbReference type="ARBA" id="ARBA00022679"/>
    </source>
</evidence>
<keyword evidence="7" id="KW-0238">DNA-binding</keyword>
<dbReference type="InterPro" id="IPR006664">
    <property type="entry name" value="OMP_bac"/>
</dbReference>
<evidence type="ECO:0000256" key="5">
    <source>
        <dbReference type="ARBA" id="ARBA00022777"/>
    </source>
</evidence>
<evidence type="ECO:0000256" key="7">
    <source>
        <dbReference type="ARBA" id="ARBA00023125"/>
    </source>
</evidence>
<keyword evidence="4" id="KW-0547">Nucleotide-binding</keyword>
<feature type="region of interest" description="Disordered" evidence="9">
    <location>
        <begin position="3381"/>
        <end position="3417"/>
    </location>
</feature>
<evidence type="ECO:0000256" key="9">
    <source>
        <dbReference type="SAM" id="MobiDB-lite"/>
    </source>
</evidence>
<evidence type="ECO:0000313" key="13">
    <source>
        <dbReference type="EMBL" id="KAK4045458.1"/>
    </source>
</evidence>
<feature type="compositionally biased region" description="Basic and acidic residues" evidence="9">
    <location>
        <begin position="3125"/>
        <end position="3157"/>
    </location>
</feature>
<evidence type="ECO:0000259" key="10">
    <source>
        <dbReference type="PROSITE" id="PS50011"/>
    </source>
</evidence>
<comment type="caution">
    <text evidence="13">The sequence shown here is derived from an EMBL/GenBank/DDBJ whole genome shotgun (WGS) entry which is preliminary data.</text>
</comment>
<dbReference type="Gene3D" id="1.10.357.10">
    <property type="entry name" value="Tetracycline Repressor, domain 2"/>
    <property type="match status" value="1"/>
</dbReference>
<feature type="region of interest" description="Disordered" evidence="9">
    <location>
        <begin position="3060"/>
        <end position="3227"/>
    </location>
</feature>
<dbReference type="InterPro" id="IPR028983">
    <property type="entry name" value="PA2201-like_C"/>
</dbReference>
<dbReference type="CDD" id="cd14014">
    <property type="entry name" value="STKc_PknB_like"/>
    <property type="match status" value="1"/>
</dbReference>
<evidence type="ECO:0000256" key="4">
    <source>
        <dbReference type="ARBA" id="ARBA00022741"/>
    </source>
</evidence>
<reference evidence="13 14" key="1">
    <citation type="journal article" date="2023" name="Nucleic Acids Res.">
        <title>The hologenome of Daphnia magna reveals possible DNA methylation and microbiome-mediated evolution of the host genome.</title>
        <authorList>
            <person name="Chaturvedi A."/>
            <person name="Li X."/>
            <person name="Dhandapani V."/>
            <person name="Marshall H."/>
            <person name="Kissane S."/>
            <person name="Cuenca-Cambronero M."/>
            <person name="Asole G."/>
            <person name="Calvet F."/>
            <person name="Ruiz-Romero M."/>
            <person name="Marangio P."/>
            <person name="Guigo R."/>
            <person name="Rago D."/>
            <person name="Mirbahai L."/>
            <person name="Eastwood N."/>
            <person name="Colbourne J.K."/>
            <person name="Zhou J."/>
            <person name="Mallon E."/>
            <person name="Orsini L."/>
        </authorList>
    </citation>
    <scope>NUCLEOTIDE SEQUENCE [LARGE SCALE GENOMIC DNA]</scope>
    <source>
        <strain evidence="13">LRV0_1</strain>
    </source>
</reference>
<dbReference type="SUPFAM" id="SSF53613">
    <property type="entry name" value="Ribokinase-like"/>
    <property type="match status" value="1"/>
</dbReference>
<dbReference type="InterPro" id="IPR036737">
    <property type="entry name" value="OmpA-like_sf"/>
</dbReference>
<gene>
    <name evidence="13" type="ORF">OUZ56_033082</name>
</gene>
<dbReference type="Gene3D" id="3.30.200.20">
    <property type="entry name" value="Phosphorylase Kinase, domain 1"/>
    <property type="match status" value="1"/>
</dbReference>
<feature type="region of interest" description="Disordered" evidence="9">
    <location>
        <begin position="2865"/>
        <end position="2885"/>
    </location>
</feature>
<dbReference type="PRINTS" id="PR01021">
    <property type="entry name" value="OMPADOMAIN"/>
</dbReference>
<dbReference type="Gene3D" id="3.30.1330.60">
    <property type="entry name" value="OmpA-like domain"/>
    <property type="match status" value="1"/>
</dbReference>
<dbReference type="InterPro" id="IPR000719">
    <property type="entry name" value="Prot_kinase_dom"/>
</dbReference>
<keyword evidence="8" id="KW-0472">Membrane</keyword>
<feature type="compositionally biased region" description="Polar residues" evidence="9">
    <location>
        <begin position="3110"/>
        <end position="3121"/>
    </location>
</feature>
<feature type="region of interest" description="Disordered" evidence="9">
    <location>
        <begin position="2544"/>
        <end position="2574"/>
    </location>
</feature>
<evidence type="ECO:0000259" key="11">
    <source>
        <dbReference type="PROSITE" id="PS50977"/>
    </source>
</evidence>
<dbReference type="PROSITE" id="PS51123">
    <property type="entry name" value="OMPA_2"/>
    <property type="match status" value="1"/>
</dbReference>
<dbReference type="NCBIfam" id="NF011655">
    <property type="entry name" value="PRK15074.1"/>
    <property type="match status" value="1"/>
</dbReference>
<dbReference type="Pfam" id="PF00440">
    <property type="entry name" value="TetR_N"/>
    <property type="match status" value="1"/>
</dbReference>
<sequence>MKLLPGQLLLDRFTVEGHHRRGGMGDIYRGIDRTRGATVAIKVCLLPSDDNGWKRFRREASILATIDHPRIVRLLAHDALEDGTPYYVMEFVDEPTLDQVFRKRGYLPLSEATSAIGSLLEGLSVLHMRGIFHRDVTPKNLAIEPASLRVKILDLGLAKSLVGHEVGLTQDGATVGTPAYMAPEQTMGYGDARADVYAAGLLLFQLVTGARPFEEHGKRELATRIAFPAPAPRMPLGESPLPKRLAALLASALARDPEDRPADAMQFHMKLLRAQASAERADNEPPSSLPAPEDRSEVRRRVPAASVSEATEPGFGAVALSGLRYVVGVRAPREPARDTSEFGEATAQLEARLRAECARDVRVFPPDIVVAVVAADSVDALLCATYEILGTGSRVACEPLCEEALGPSPSLDDFGPEVAVVLGDLLTPSFCNEPHRDHGGDLGNSRAVDPVFAQRCDVAFRRPAERGSAQRCLHSARLGRRERLPRVDGKGRWDRAEPIDRRHDAQKRKLLVAAAELLAEAGLGALSVEAVTERAQVGRRTFYVHFEGRAQLLLALHSELATPLFASFDEASRNEASSIAVVHRTFEHLFDYILQSPLRAQFVLVDGPLLGERHARITQGFFDALSSMLVVGSLREAPDAAITQHEAQMLVLGARGAALAIAEARRVHEYPALAADFRAARPSVGTPQKCMSAAASRRSAERVGPSGGLGAHGLLARALYRETRGAGYDKIANQIAELAAIELETDGADLRTTPLGLATGLSGLGLFAVGERGTSTGRMLLDTLLGRLVEVALAEDAHPWQNDGGPLPPGLFDGELGIRAFLAQAAPRPPCSVAPPDDRREHRPKTVSMAGALALLDGTPSSPDGIARHERFGLGDGALGWFAATHDPFVSAGRGASEEANADDGRNELFLMTAGREWSFLGDADISLRTGTAGFAVCSMMERPFDYATTGALIERLEGQLDGEAIKDTSFFDGLSGAAATLHALHTGTRGWWFSLLGYGTDAELTVAVYGEERGRLGPAGAEDAAVRIAAAGAVANQEDAVASDAKAAGKGGFGAVEEGAEVEGGPHRCRAERVTVFGAAVEARVGARFLIEPVEEDNRRQSGSGGDRGAGRDPRQRAGAVLRVEVALVLEGEKLQKIGRIGRCPHQGLRRGAPFPVFPPLGLRRGAGGRRFRPGSVGVGRRNRRRENDGDRDAKGTHKPRHRSVAFRFDPQRKGDCILDQVVGLAVEGNLEVFAIDGEVGLRFEKLVPDGDLDRKGDPTLHAVEGQVAGKRIRSASFGIDSSDRLQARALEGRRRHLRCIEEIGRLQMRIELLRVGLQTRDLDRDFDGTRRNFGRIEGEFPLVLEERSVVAACRAGAVKANCRIRGREGEDLRGGWWRACVDAPRRRQNEGYGSSRHRAQVLPSPQGELERNEPSHEGADDLVDVVVVEKALFDGRLPFEEGAQLVLGIAPFNGEVDRADEIVLVGVLFELNFLLFQESSREGDGAGARLTGRCRGRRRGRRRRKELGEGARTARLLRLHLVGEEREEGGEVVGERGESVFEFAIFQVAVTDFAALGEHQDEAFAVVETGDRRVVLLAAPFEGLDVAEGDVDVIAIIDRPQHGDFFRRKEADAGVIAHRFALGEDLCKRRDGPLGAIKQRVEGDCRLAEGAVEGFVECFEGRSLRAGPEALALLRARLHRVAAKKGRASRPPRARLPSDFSALRQSTPPSIHQWYRGVEVPVRFPGRRKHKHYFPVHARDPLLQAAGLGGPRTKTHVVGVDQTLVDIDARVPEELIARYKLPKASSTVIAADVAERLYDELLNDKRISYEFAGGTVGNTLHNYSLLADDSSILLGVMSEEIRLGTSGYRYLSNTSSRVNLDHLHPVRGPIGRCFALVTPDGERTFAISEGRMNALPPEAIPEAVFDEASALVISSYLLRCAPDDPMPAATRRAIALAKARDVPVILTLGTRFVIAERPDFWREFITENVDILAMNEEEAEALTGEANPILACTRALDFADLILCTAGATGLYLAGFTDDAVKRETRYPLLPGAIPEFNRYEFSRPMRRNRCEKPIKVYAHISPYHGGPERITSTNGAGDAALSALLHDMAANRYHRASVPTSAKHVREFLTYSSMSQVCRYANRVSFEVLAQAAPASRAGCPIAKRGSTTRPTGPGSRPACAVQQGSPEMERSSGFSASCAPPMRHGSCCMAVTTAPPSARAACAHEAPPAPVTATAKTPPPTTPPAVRPRIVVVSPNVRVSAELAELCKLRFDNVGNAPKFDFDESTLDVQDNAILAQIGDCVTKGPLAGRSLELVGRADPRGRESYNMALGDRRAETVRTFLVKAGVPALGLAITSRGEKDATGTDEPGWERDRRVDIRSPQGHESDDNRQPRRHALGDRSAPLLPHREAPHVQKARSSHRRACRRGNRPSTACGGARCWNPSGTQGRRRRDRLEGERRRLRLRPRRLSPADPWHRDEHRPGARRVRPGGDRRSGDGPRHAADKRHREPRARCALRLDLPCEFRPVPLGAIAARDADAVDGLIKTLGLDGSVGLTVHRPKAARTRATPTEPHPLHRRKRAAGAPRTPLPAPQDAAYWSKAVAAASKKSTVRGGYAASNAVEERFCALLARYSRGDEIVEIAAEGRALVGHDLPSFVARFPPTAADNDGQSDGFRAPGHAWIARFAALLVLARANAAEAQAFADAYDQWNAPSLLGDAFLGHLGATIKTPAKAVAWPGVYAPLWRCLAPTEPTADKNANILYFLAVWHRKMHCACVAPVFGTVKNHAFVGHWSLEAAATVVIAGIDDAASSVGPEGLEHRGDEEAHDAHDLDEDRDAGAGGVLEGIADGVADDGRLVRVRALLVPLEAAFFDVFLGVVPGSTGVRHEEGERGADGEGTGEGACEDLRAEDEADEDRAEDGDGPGKIISRIAAVAGDLAELTTEFFDDGAGSLADGGHRARADEAGEDRAEHEPEEDVCVVEGEVRDAGLLDVGGEEGDDGEDRGADREALADRGGRVADGVELVGDGADVFAEAAHFGDAAAVVGDGAVGVDGHDDRGAGEHADRREGDAVEAEVVVGDAADDAEREERDRAALEADREAADDVGAGAGEGRFRDLPDGAHRRVIVGNQTDNRATGSASGEGDDRRRLDAEGREGGRGGTGHEEGRQNEGEAENRRRRHLAERARDEDAEDRDGEADRGEEHRNSDREEADLRLGEVAGRVDELGAERLDGDRDAEGGGGDHGGDVALEDVGAHTGDVADVVTDVVGDNARVTRVVFRDVRFDFTDDVGADVGCLRVDAAADAREERDARGADRERVDNVRKFFVEAVCDFRRRSVREGDLPLEEEVDPAHAEEAEASDAEPHHGAAVEGHDERGRLAFGAELRRRLGGADVGVSRRFHAEKAGEEREEGAREERATSDRANLPREEREDDRRVHAEHLVLPREEGHGPLADPACDLLHLLGALVRRFHAEIQGECDEEGKRPNSDRIEMQRLHVSLLR</sequence>
<comment type="subcellular location">
    <subcellularLocation>
        <location evidence="2">Membrane</location>
    </subcellularLocation>
    <subcellularLocation>
        <location evidence="1">Nucleus</location>
    </subcellularLocation>
</comment>
<evidence type="ECO:0000256" key="8">
    <source>
        <dbReference type="ARBA" id="ARBA00023136"/>
    </source>
</evidence>
<organism evidence="13 14">
    <name type="scientific">Daphnia magna</name>
    <dbReference type="NCBI Taxonomy" id="35525"/>
    <lineage>
        <taxon>Eukaryota</taxon>
        <taxon>Metazoa</taxon>
        <taxon>Ecdysozoa</taxon>
        <taxon>Arthropoda</taxon>
        <taxon>Crustacea</taxon>
        <taxon>Branchiopoda</taxon>
        <taxon>Diplostraca</taxon>
        <taxon>Cladocera</taxon>
        <taxon>Anomopoda</taxon>
        <taxon>Daphniidae</taxon>
        <taxon>Daphnia</taxon>
    </lineage>
</organism>
<keyword evidence="5" id="KW-0418">Kinase</keyword>
<evidence type="ECO:0000256" key="2">
    <source>
        <dbReference type="ARBA" id="ARBA00004370"/>
    </source>
</evidence>
<feature type="region of interest" description="Disordered" evidence="9">
    <location>
        <begin position="2932"/>
        <end position="2958"/>
    </location>
</feature>
<dbReference type="PANTHER" id="PTHR43289:SF6">
    <property type="entry name" value="SERINE_THREONINE-PROTEIN KINASE NEKL-3"/>
    <property type="match status" value="1"/>
</dbReference>
<dbReference type="PROSITE" id="PS50977">
    <property type="entry name" value="HTH_TETR_2"/>
    <property type="match status" value="1"/>
</dbReference>
<dbReference type="InterPro" id="IPR006665">
    <property type="entry name" value="OmpA-like"/>
</dbReference>
<name>A0ABR0BA52_9CRUS</name>
<dbReference type="PROSITE" id="PS50011">
    <property type="entry name" value="PROTEIN_KINASE_DOM"/>
    <property type="match status" value="1"/>
</dbReference>
<dbReference type="Gene3D" id="1.10.3920.10">
    <property type="entry name" value="PA2201 C-terminal domain-like"/>
    <property type="match status" value="1"/>
</dbReference>
<feature type="region of interest" description="Disordered" evidence="9">
    <location>
        <begin position="2146"/>
        <end position="2169"/>
    </location>
</feature>
<dbReference type="SUPFAM" id="SSF46689">
    <property type="entry name" value="Homeodomain-like"/>
    <property type="match status" value="1"/>
</dbReference>
<feature type="domain" description="Protein kinase" evidence="10">
    <location>
        <begin position="13"/>
        <end position="272"/>
    </location>
</feature>
<dbReference type="Pfam" id="PF08929">
    <property type="entry name" value="PoNi_C"/>
    <property type="match status" value="1"/>
</dbReference>
<feature type="region of interest" description="Disordered" evidence="9">
    <location>
        <begin position="1167"/>
        <end position="1203"/>
    </location>
</feature>
<evidence type="ECO:0000256" key="1">
    <source>
        <dbReference type="ARBA" id="ARBA00004123"/>
    </source>
</evidence>
<dbReference type="SUPFAM" id="SSF103088">
    <property type="entry name" value="OmpA-like"/>
    <property type="match status" value="1"/>
</dbReference>
<feature type="compositionally biased region" description="Basic and acidic residues" evidence="9">
    <location>
        <begin position="3178"/>
        <end position="3219"/>
    </location>
</feature>
<evidence type="ECO:0000313" key="14">
    <source>
        <dbReference type="Proteomes" id="UP001234178"/>
    </source>
</evidence>
<evidence type="ECO:0000256" key="6">
    <source>
        <dbReference type="ARBA" id="ARBA00022840"/>
    </source>
</evidence>